<reference evidence="6" key="2">
    <citation type="submission" date="2025-09" db="UniProtKB">
        <authorList>
            <consortium name="Ensembl"/>
        </authorList>
    </citation>
    <scope>IDENTIFICATION</scope>
</reference>
<dbReference type="Gene3D" id="1.20.1250.10">
    <property type="match status" value="1"/>
</dbReference>
<dbReference type="GO" id="GO:0007565">
    <property type="term" value="P:female pregnancy"/>
    <property type="evidence" value="ECO:0007669"/>
    <property type="project" value="TreeGrafter"/>
</dbReference>
<name>A0A8C2LI23_CRIGR</name>
<dbReference type="GO" id="GO:0008284">
    <property type="term" value="P:positive regulation of cell population proliferation"/>
    <property type="evidence" value="ECO:0007669"/>
    <property type="project" value="TreeGrafter"/>
</dbReference>
<evidence type="ECO:0000256" key="3">
    <source>
        <dbReference type="ARBA" id="ARBA00022525"/>
    </source>
</evidence>
<evidence type="ECO:0000256" key="1">
    <source>
        <dbReference type="ARBA" id="ARBA00004613"/>
    </source>
</evidence>
<dbReference type="GO" id="GO:0030879">
    <property type="term" value="P:mammary gland development"/>
    <property type="evidence" value="ECO:0007669"/>
    <property type="project" value="TreeGrafter"/>
</dbReference>
<comment type="similarity">
    <text evidence="2">Belongs to the somatotropin/prolactin family.</text>
</comment>
<keyword evidence="5" id="KW-0732">Signal</keyword>
<reference evidence="6" key="1">
    <citation type="submission" date="2025-08" db="UniProtKB">
        <authorList>
            <consortium name="Ensembl"/>
        </authorList>
    </citation>
    <scope>IDENTIFICATION</scope>
</reference>
<evidence type="ECO:0000256" key="4">
    <source>
        <dbReference type="PIRSR" id="PIRSR601400-1"/>
    </source>
</evidence>
<comment type="subcellular location">
    <subcellularLocation>
        <location evidence="1">Secreted</location>
    </subcellularLocation>
</comment>
<accession>A0A8C2LI23</accession>
<dbReference type="SUPFAM" id="SSF47266">
    <property type="entry name" value="4-helical cytokines"/>
    <property type="match status" value="1"/>
</dbReference>
<dbReference type="GO" id="GO:1903489">
    <property type="term" value="P:positive regulation of lactation"/>
    <property type="evidence" value="ECO:0007669"/>
    <property type="project" value="TreeGrafter"/>
</dbReference>
<proteinExistence type="inferred from homology"/>
<feature type="binding site" evidence="4">
    <location>
        <position position="238"/>
    </location>
    <ligand>
        <name>Zn(2+)</name>
        <dbReference type="ChEBI" id="CHEBI:29105"/>
    </ligand>
</feature>
<dbReference type="Pfam" id="PF00103">
    <property type="entry name" value="Hormone_1"/>
    <property type="match status" value="1"/>
</dbReference>
<dbReference type="GO" id="GO:0046872">
    <property type="term" value="F:metal ion binding"/>
    <property type="evidence" value="ECO:0007669"/>
    <property type="project" value="UniProtKB-KW"/>
</dbReference>
<keyword evidence="3" id="KW-0964">Secreted</keyword>
<organism evidence="6 7">
    <name type="scientific">Cricetulus griseus</name>
    <name type="common">Chinese hamster</name>
    <name type="synonym">Cricetulus barabensis griseus</name>
    <dbReference type="NCBI Taxonomy" id="10029"/>
    <lineage>
        <taxon>Eukaryota</taxon>
        <taxon>Metazoa</taxon>
        <taxon>Chordata</taxon>
        <taxon>Craniata</taxon>
        <taxon>Vertebrata</taxon>
        <taxon>Euteleostomi</taxon>
        <taxon>Mammalia</taxon>
        <taxon>Eutheria</taxon>
        <taxon>Euarchontoglires</taxon>
        <taxon>Glires</taxon>
        <taxon>Rodentia</taxon>
        <taxon>Myomorpha</taxon>
        <taxon>Muroidea</taxon>
        <taxon>Cricetidae</taxon>
        <taxon>Cricetinae</taxon>
        <taxon>Cricetulus</taxon>
    </lineage>
</organism>
<evidence type="ECO:0000256" key="2">
    <source>
        <dbReference type="ARBA" id="ARBA00008474"/>
    </source>
</evidence>
<sequence>MPLSLSKPSGALLLLVVSNLLLWENVASVPLNSSDIIDDQLYLKELFDHAMEVSQNISTLNIEMRRIYTTSQSSAKYFEKFVSTSLASTFFPLSLHMLEFLGNQKLQSKNLISCHNYSIKTPENMDKAQEISLEDFPKLILSRVQAWNNNVHNLLTILRSIPGIPGNVLSLAKDIKTKIAELSEDTKSLMSKVNGTRENGDYNIWSGLEDVKSSDENSRFIALCKLSYCLHVDIHTVDLSLFLLRCMVLVNSDICKSPRITDDL</sequence>
<dbReference type="GO" id="GO:0005179">
    <property type="term" value="F:hormone activity"/>
    <property type="evidence" value="ECO:0007669"/>
    <property type="project" value="InterPro"/>
</dbReference>
<dbReference type="GO" id="GO:0005148">
    <property type="term" value="F:prolactin receptor binding"/>
    <property type="evidence" value="ECO:0007669"/>
    <property type="project" value="TreeGrafter"/>
</dbReference>
<evidence type="ECO:0000313" key="7">
    <source>
        <dbReference type="Proteomes" id="UP000694386"/>
    </source>
</evidence>
<evidence type="ECO:0000313" key="6">
    <source>
        <dbReference type="Ensembl" id="ENSCGRP00001002770.1"/>
    </source>
</evidence>
<dbReference type="PANTHER" id="PTHR11417">
    <property type="entry name" value="SOMATOTROPIN,PROLACTIN"/>
    <property type="match status" value="1"/>
</dbReference>
<keyword evidence="4" id="KW-0479">Metal-binding</keyword>
<keyword evidence="4" id="KW-0862">Zinc</keyword>
<protein>
    <submittedName>
        <fullName evidence="6">Prolactin family 7, subfamily a, member 1</fullName>
    </submittedName>
</protein>
<dbReference type="GO" id="GO:0005615">
    <property type="term" value="C:extracellular space"/>
    <property type="evidence" value="ECO:0007669"/>
    <property type="project" value="TreeGrafter"/>
</dbReference>
<dbReference type="GO" id="GO:0031667">
    <property type="term" value="P:response to nutrient levels"/>
    <property type="evidence" value="ECO:0007669"/>
    <property type="project" value="TreeGrafter"/>
</dbReference>
<dbReference type="InterPro" id="IPR001400">
    <property type="entry name" value="Somatotropin/Prolactin"/>
</dbReference>
<feature type="chain" id="PRO_5034572890" evidence="5">
    <location>
        <begin position="29"/>
        <end position="264"/>
    </location>
</feature>
<dbReference type="Proteomes" id="UP000694386">
    <property type="component" value="Unplaced"/>
</dbReference>
<dbReference type="Ensembl" id="ENSCGRT00001003808.1">
    <property type="protein sequence ID" value="ENSCGRP00001002770.1"/>
    <property type="gene ID" value="ENSCGRG00001003164.1"/>
</dbReference>
<feature type="signal peptide" evidence="5">
    <location>
        <begin position="1"/>
        <end position="28"/>
    </location>
</feature>
<dbReference type="AlphaFoldDB" id="A0A8C2LI23"/>
<dbReference type="CDD" id="cd10288">
    <property type="entry name" value="prolactin_like"/>
    <property type="match status" value="1"/>
</dbReference>
<evidence type="ECO:0000256" key="5">
    <source>
        <dbReference type="SAM" id="SignalP"/>
    </source>
</evidence>
<dbReference type="PANTHER" id="PTHR11417:SF73">
    <property type="entry name" value="PROLACTIN-7A1"/>
    <property type="match status" value="1"/>
</dbReference>
<dbReference type="GO" id="GO:0046427">
    <property type="term" value="P:positive regulation of receptor signaling pathway via JAK-STAT"/>
    <property type="evidence" value="ECO:0007669"/>
    <property type="project" value="TreeGrafter"/>
</dbReference>
<dbReference type="InterPro" id="IPR009079">
    <property type="entry name" value="4_helix_cytokine-like_core"/>
</dbReference>